<dbReference type="InterPro" id="IPR036477">
    <property type="entry name" value="Formyl_transf_N_sf"/>
</dbReference>
<dbReference type="CDD" id="cd06558">
    <property type="entry name" value="crotonase-like"/>
    <property type="match status" value="1"/>
</dbReference>
<sequence length="565" mass="64309">MLSSHPFHSSVSNCDIFTRNLEDYCKNADILVSACGVSHLIKPENIKNGVVLIDVGINQIKNSNNKQRIVGDICPSSYEKSSFYTTVPGGVGLLTLSTLAFNVLNACLLQKGIRQVNLFDEMYKKENFNKFIETKKINDTIKTNKIYQVLVLSSAYNGLTQNIEKILKGMGHKVDFSLAKTDDQMRVKGDRGPSSLDWAILKNLPEWGVAILEADKEMDAGNIWAISNFRMPYNITKGELYNSLISRTATKLIVECFSKLDDPNFRPEPLDYSKPDVKGNLHKTLKNNIEIIPESEVSNLSAPDLENTYQEISFRKHSKAGILFFNFYNGAMDTRKCKRLVEAIKECSKQDINVLVFADQAQEAWNNIKEINNVVKEILFMKNLITISAIQTNAGAGGVYMALASDFVFAQDDIVLNPHYKNMGLYGSELHTITAPKRIGKSALDYLKNSAIPLLTKEAIELNLIDDIDKKFETIFNENVQLLDMNLDFLDKIKLFASKYSNDEQKLKKYLNIKQEIFRTIKFQNVVLEQEETELNEMKIDMFMNRNDFDRKRKAFLRKVDIDEV</sequence>
<dbReference type="InterPro" id="IPR029045">
    <property type="entry name" value="ClpP/crotonase-like_dom_sf"/>
</dbReference>
<dbReference type="SUPFAM" id="SSF52096">
    <property type="entry name" value="ClpP/crotonase"/>
    <property type="match status" value="1"/>
</dbReference>
<protein>
    <recommendedName>
        <fullName evidence="1">Tetrahydrofolate dehydrogenase/cyclohydrolase NAD(P)-binding domain-containing protein</fullName>
    </recommendedName>
</protein>
<dbReference type="PRINTS" id="PR00085">
    <property type="entry name" value="THFDHDRGNASE"/>
</dbReference>
<dbReference type="InterPro" id="IPR036291">
    <property type="entry name" value="NAD(P)-bd_dom_sf"/>
</dbReference>
<dbReference type="SUPFAM" id="SSF51735">
    <property type="entry name" value="NAD(P)-binding Rossmann-fold domains"/>
    <property type="match status" value="1"/>
</dbReference>
<gene>
    <name evidence="2" type="ORF">OXX778_LOCUS9921</name>
</gene>
<evidence type="ECO:0000259" key="1">
    <source>
        <dbReference type="Pfam" id="PF02882"/>
    </source>
</evidence>
<name>A0A813XW33_9BILA</name>
<dbReference type="GO" id="GO:0004488">
    <property type="term" value="F:methylenetetrahydrofolate dehydrogenase (NADP+) activity"/>
    <property type="evidence" value="ECO:0007669"/>
    <property type="project" value="InterPro"/>
</dbReference>
<evidence type="ECO:0000313" key="3">
    <source>
        <dbReference type="Proteomes" id="UP000663879"/>
    </source>
</evidence>
<proteinExistence type="predicted"/>
<dbReference type="AlphaFoldDB" id="A0A813XW33"/>
<dbReference type="SUPFAM" id="SSF53328">
    <property type="entry name" value="Formyltransferase"/>
    <property type="match status" value="1"/>
</dbReference>
<dbReference type="Gene3D" id="3.40.50.10860">
    <property type="entry name" value="Leucine Dehydrogenase, chain A, domain 1"/>
    <property type="match status" value="1"/>
</dbReference>
<feature type="domain" description="Tetrahydrofolate dehydrogenase/cyclohydrolase NAD(P)-binding" evidence="1">
    <location>
        <begin position="8"/>
        <end position="108"/>
    </location>
</feature>
<organism evidence="2 3">
    <name type="scientific">Brachionus calyciflorus</name>
    <dbReference type="NCBI Taxonomy" id="104777"/>
    <lineage>
        <taxon>Eukaryota</taxon>
        <taxon>Metazoa</taxon>
        <taxon>Spiralia</taxon>
        <taxon>Gnathifera</taxon>
        <taxon>Rotifera</taxon>
        <taxon>Eurotatoria</taxon>
        <taxon>Monogononta</taxon>
        <taxon>Pseudotrocha</taxon>
        <taxon>Ploima</taxon>
        <taxon>Brachionidae</taxon>
        <taxon>Brachionus</taxon>
    </lineage>
</organism>
<accession>A0A813XW33</accession>
<dbReference type="InterPro" id="IPR001753">
    <property type="entry name" value="Enoyl-CoA_hydra/iso"/>
</dbReference>
<comment type="caution">
    <text evidence="2">The sequence shown here is derived from an EMBL/GenBank/DDBJ whole genome shotgun (WGS) entry which is preliminary data.</text>
</comment>
<dbReference type="EMBL" id="CAJNOC010001511">
    <property type="protein sequence ID" value="CAF0870820.1"/>
    <property type="molecule type" value="Genomic_DNA"/>
</dbReference>
<dbReference type="Gene3D" id="3.40.50.720">
    <property type="entry name" value="NAD(P)-binding Rossmann-like Domain"/>
    <property type="match status" value="1"/>
</dbReference>
<dbReference type="Proteomes" id="UP000663879">
    <property type="component" value="Unassembled WGS sequence"/>
</dbReference>
<dbReference type="PANTHER" id="PTHR43388:SF1">
    <property type="entry name" value="HYDROGENASE MATURATION FACTOR HOXX"/>
    <property type="match status" value="1"/>
</dbReference>
<reference evidence="2" key="1">
    <citation type="submission" date="2021-02" db="EMBL/GenBank/DDBJ databases">
        <authorList>
            <person name="Nowell W R."/>
        </authorList>
    </citation>
    <scope>NUCLEOTIDE SEQUENCE</scope>
    <source>
        <strain evidence="2">Ploen Becks lab</strain>
    </source>
</reference>
<keyword evidence="3" id="KW-1185">Reference proteome</keyword>
<dbReference type="OrthoDB" id="5126881at2759"/>
<dbReference type="InterPro" id="IPR047180">
    <property type="entry name" value="HoxX-like"/>
</dbReference>
<dbReference type="Gene3D" id="3.90.226.10">
    <property type="entry name" value="2-enoyl-CoA Hydratase, Chain A, domain 1"/>
    <property type="match status" value="1"/>
</dbReference>
<dbReference type="InterPro" id="IPR020631">
    <property type="entry name" value="THF_DH/CycHdrlase_NAD-bd_dom"/>
</dbReference>
<dbReference type="Gene3D" id="3.40.50.170">
    <property type="entry name" value="Formyl transferase, N-terminal domain"/>
    <property type="match status" value="1"/>
</dbReference>
<dbReference type="Pfam" id="PF02882">
    <property type="entry name" value="THF_DHG_CYH_C"/>
    <property type="match status" value="1"/>
</dbReference>
<dbReference type="InterPro" id="IPR000672">
    <property type="entry name" value="THF_DH/CycHdrlase"/>
</dbReference>
<evidence type="ECO:0000313" key="2">
    <source>
        <dbReference type="EMBL" id="CAF0870820.1"/>
    </source>
</evidence>
<dbReference type="Pfam" id="PF00378">
    <property type="entry name" value="ECH_1"/>
    <property type="match status" value="1"/>
</dbReference>
<dbReference type="PANTHER" id="PTHR43388">
    <property type="entry name" value="HYDROGENASE MATURATION FACTOR HOXX"/>
    <property type="match status" value="1"/>
</dbReference>